<organism evidence="2 3">
    <name type="scientific">Prorocentrum cordatum</name>
    <dbReference type="NCBI Taxonomy" id="2364126"/>
    <lineage>
        <taxon>Eukaryota</taxon>
        <taxon>Sar</taxon>
        <taxon>Alveolata</taxon>
        <taxon>Dinophyceae</taxon>
        <taxon>Prorocentrales</taxon>
        <taxon>Prorocentraceae</taxon>
        <taxon>Prorocentrum</taxon>
    </lineage>
</organism>
<accession>A0ABN9VIK0</accession>
<reference evidence="2" key="1">
    <citation type="submission" date="2023-10" db="EMBL/GenBank/DDBJ databases">
        <authorList>
            <person name="Chen Y."/>
            <person name="Shah S."/>
            <person name="Dougan E. K."/>
            <person name="Thang M."/>
            <person name="Chan C."/>
        </authorList>
    </citation>
    <scope>NUCLEOTIDE SEQUENCE [LARGE SCALE GENOMIC DNA]</scope>
</reference>
<dbReference type="EMBL" id="CAUYUJ010017233">
    <property type="protein sequence ID" value="CAK0873037.1"/>
    <property type="molecule type" value="Genomic_DNA"/>
</dbReference>
<feature type="compositionally biased region" description="Basic and acidic residues" evidence="1">
    <location>
        <begin position="441"/>
        <end position="463"/>
    </location>
</feature>
<evidence type="ECO:0008006" key="4">
    <source>
        <dbReference type="Google" id="ProtNLM"/>
    </source>
</evidence>
<name>A0ABN9VIK0_9DINO</name>
<evidence type="ECO:0000256" key="1">
    <source>
        <dbReference type="SAM" id="MobiDB-lite"/>
    </source>
</evidence>
<feature type="region of interest" description="Disordered" evidence="1">
    <location>
        <begin position="395"/>
        <end position="486"/>
    </location>
</feature>
<keyword evidence="3" id="KW-1185">Reference proteome</keyword>
<sequence>GDMPDHRTKSMLDKQFWNVSGGALENSGAPVEERYLPAWVGIVQSGHQKLSEFEAGMLYMQGIARLACGISVDKSHFVFNSMSYAAKHQGRRAHVDTSCVEALQAADFNVQVSRSGPVTFQDVNDMLNPFGAHLVPVSEAMLNGNYIALFYKQTTHVRVCDECAVWNCGCVQVFLRRDIGLRMLSHSAVISNFIAYAYLLPVQQPACVSEFFQYIGDSDPGEANDEPRDSPRACSENVDLSDFDAGILYMRNLASLACNLHLEDSAFIFNSDTYAARAAGHRPFRETCCVEALQAAGYDVPIDRNGPMTFQDANNYLNSFGTRVVPVQEAMLNGDFMVHFQYHFTHVRVMSTCAEWNCGCVQVYLTREQGLRLLSHSPVVSGFILPRLQPLPDISDEDEASFGSPRGGGYASGANEGGTSAPSMGERDADDDEEGPPAQGRDGEEASASHKVKEEPAADDQRGADAPVQRNGGEGPSPPKRPKYDGFRSRITSAARLADSLGDLLAEDGVGEASQLQAVAVEEGPQLFLRAQRQLQDVAPLLPTDATWVASASDDLPTTLAKCVAREDLLAALAMIKELVDGTITSGKITITDKLFFVLLRYGDVYRSHDGELYFYDNFKNPKGWWENRKDSTIDMRPSVSMAEGMLYLICEEVPEEHVWCWDHVSHALQEAMAASVNLGTSLDKFPDTCRQKAKLSWDRNLKETKGKKYMANSLAKLAEILSNLPVYYEQDSSRGSKSEIWKAFTAKMNTEKPPSQGFVFDDGYRDVNMELAEPDPQHNCYFRVPFKYEEANVTLADCPVVRGRQYSLSDVRKVVHDYIDSFFYKNDGYFVTSCASTYCAFFGIHVPVMMVAIGEGGDGKGAFDILESSLFGKQNSATLDPAIFVDDNEWRKSAHFGLHKKRVCIKESKTLSANVRINVDVLKRFIAGEEMIVRANFGFSSEVRYNKMKKQQSCNYDDVSPIMSIPRSVAAQDLEVRGEEGAPRKSPTESVDRRYLASAVGLATLVIDSKDVDHENGRFLKIASDILENILACPAGAHVYFREILQPTWDALGDTSAIVSTLEPDNLDEHMKVSTRWYIQRLTNQQCDPRPKCVMDISPGAAGERAGGSDSEWDALACCLRKLWQEENKKKHGEERKLAKGRGRQVGDWKVARELCSLLDIPRGSAFTKFVTLAKSCGPLAEYLIQKDTDVNFFGKQQLYALVFPVDTDKMLKLTRSFDIPAPTASPSERWLMGARPEDKDYLLSDEEQEFRQANCSVVCAVADVADINGLVAHVDSGVDRRQAQIQGYSRLLEKRGTASMEVAADGGQRSLRSLLRTYMKYGFGRIHTAGPSLQKVTREARRAALAGIPGGVLELDMKVAFFSLLVVALKQHDQLNVEAEFPLLCNVVSNWDGWKTFVSKYFDVEVAVAKKLLISATSPYGRQSPNPQERPDWLPHLDCLQTEIVNASRFLLEHDVLYQEVAKARPDCSSLHIFLGELECSVLMDMKHLLEEAGAVPISLVYDGIYFRPMGLDVHDENFIAHVSAIEAGHGISLQLKDLSGAPIPWRSAAPEPGDRILGSSSSSRPHEDDFSSVLAAACEKLEGKALEVVHGENMCVISALTNMDLVAGEPSQAGFASGPYSYRQLQKLYPPLKFSEVLLSDLICADPMDNFVLHIGTPGTRGHAIGLRAREGSPMMLVYDSRQEVVMQMGDEALYDLVTHWDDGRRHVRLLRVADGDDGKVSIEADVLDLVAGSTRPCTKRPSAFQSCMPKRGKARMVRKIAKRPAAKHKTPYVPYVRHGQKTIKSRPERIAIQCSLKTVYTATAMGLVKKLTASGHLRDWRGEICPWCGEGELGPLKNFPGRSASYRCRSKRCQKFVLPHHDHPVFSHGRGNASAPFADKVAVCMRATWDVAQSKCHQITGNSHKLIENVYTRLDSARMKYVKKKEKSIKFGAIDKWPDVEADEVDLGKRDDAEKDDQDKPVQWEQWGGLVERGRPNTLVLTRLDPCTTKRRAPGPGPIRKRDWKPIAKRHLENREVVLHTDGAKAYKLKIPKVLHDNVVHMKKKVTLRGVTRWIKPKYSEVVAHRLPTGEQIYTKSGTQIIDRFWSHLRKHLQSRTHRVGTLAATRRIRSAQWTYWNKGADLWACTGEMLKSLY</sequence>
<evidence type="ECO:0000313" key="3">
    <source>
        <dbReference type="Proteomes" id="UP001189429"/>
    </source>
</evidence>
<evidence type="ECO:0000313" key="2">
    <source>
        <dbReference type="EMBL" id="CAK0873037.1"/>
    </source>
</evidence>
<dbReference type="Proteomes" id="UP001189429">
    <property type="component" value="Unassembled WGS sequence"/>
</dbReference>
<comment type="caution">
    <text evidence="2">The sequence shown here is derived from an EMBL/GenBank/DDBJ whole genome shotgun (WGS) entry which is preliminary data.</text>
</comment>
<gene>
    <name evidence="2" type="ORF">PCOR1329_LOCUS58343</name>
</gene>
<protein>
    <recommendedName>
        <fullName evidence="4">Calmodulin</fullName>
    </recommendedName>
</protein>
<feature type="non-terminal residue" evidence="2">
    <location>
        <position position="1"/>
    </location>
</feature>
<proteinExistence type="predicted"/>